<feature type="compositionally biased region" description="Basic residues" evidence="1">
    <location>
        <begin position="473"/>
        <end position="483"/>
    </location>
</feature>
<sequence>MDSALAQQNPHRNRKKFVLCFDGTGNKFSGTDADSNILKIYRMLDRSDDEQFHYYQPGIGTYVVSKSLTHTSRIDRLKSWYAKAKDSAVGTSFAAHVMGGYKFLMRYYLPGDDIYLFGFSRGAYTARFLAEMLDHVGLLSVGALILAKSPSTNFIRLAMKKCRNAEEKKQKKELLEFMCAFRETFSRPVRAIRFLGLFDTVNSVPAFENAWMQRSKFPYTARSSAVVIRHAVSIDERRAKFRQDLVSQEKPDKSKYYNRRHKHRHISDQTSGKELEKEQDTRGRKLGNPGGRRETLAVPERYRSRSETAGIRALSPSLSVSERAGPASETSSEEEQDIQEVWFAGCHADIGGGWPLAPGEDAALSHVPLVWMVREAQRAGLNFDDDKLRVLNCTHEDPATTRDPTPLPETRHPTITMIPTIEIDPASPAPIPQAPPFGETLKGITEETNGSEKANDEKLTNGEGTEVTQQKNQHQHHHHHHESRFHNHLHFASTQGRIHDVLQLKNGVAWTSVMSWNIMEYLPFRRMDLQENGQWKSITWPLPKGETRDIPETAVIHTSVIRRMENDPTYRPGNLIVGGGGRGVRTAPREMGTGKWLIHREEGDPVGECYIRAEKPERMNTAEQEKPLAMAPNGPQGIFLGKRN</sequence>
<feature type="compositionally biased region" description="Basic and acidic residues" evidence="1">
    <location>
        <begin position="244"/>
        <end position="255"/>
    </location>
</feature>
<protein>
    <recommendedName>
        <fullName evidence="2">T6SS Phospholipase effector Tle1-like catalytic domain-containing protein</fullName>
    </recommendedName>
</protein>
<feature type="region of interest" description="Disordered" evidence="1">
    <location>
        <begin position="244"/>
        <end position="336"/>
    </location>
</feature>
<feature type="compositionally biased region" description="Basic residues" evidence="1">
    <location>
        <begin position="256"/>
        <end position="265"/>
    </location>
</feature>
<evidence type="ECO:0000313" key="4">
    <source>
        <dbReference type="Proteomes" id="UP000799444"/>
    </source>
</evidence>
<evidence type="ECO:0000313" key="3">
    <source>
        <dbReference type="EMBL" id="KAF2740474.1"/>
    </source>
</evidence>
<dbReference type="InterPro" id="IPR018712">
    <property type="entry name" value="Tle1-like_cat"/>
</dbReference>
<dbReference type="Proteomes" id="UP000799444">
    <property type="component" value="Unassembled WGS sequence"/>
</dbReference>
<feature type="compositionally biased region" description="Polar residues" evidence="1">
    <location>
        <begin position="462"/>
        <end position="472"/>
    </location>
</feature>
<feature type="compositionally biased region" description="Basic and acidic residues" evidence="1">
    <location>
        <begin position="271"/>
        <end position="283"/>
    </location>
</feature>
<name>A0A9P4V740_9PLEO</name>
<keyword evidence="4" id="KW-1185">Reference proteome</keyword>
<proteinExistence type="predicted"/>
<dbReference type="Pfam" id="PF09994">
    <property type="entry name" value="T6SS_Tle1-like_cat"/>
    <property type="match status" value="1"/>
</dbReference>
<gene>
    <name evidence="3" type="ORF">EJ04DRAFT_600775</name>
</gene>
<comment type="caution">
    <text evidence="3">The sequence shown here is derived from an EMBL/GenBank/DDBJ whole genome shotgun (WGS) entry which is preliminary data.</text>
</comment>
<feature type="region of interest" description="Disordered" evidence="1">
    <location>
        <begin position="447"/>
        <end position="483"/>
    </location>
</feature>
<reference evidence="3" key="1">
    <citation type="journal article" date="2020" name="Stud. Mycol.">
        <title>101 Dothideomycetes genomes: a test case for predicting lifestyles and emergence of pathogens.</title>
        <authorList>
            <person name="Haridas S."/>
            <person name="Albert R."/>
            <person name="Binder M."/>
            <person name="Bloem J."/>
            <person name="Labutti K."/>
            <person name="Salamov A."/>
            <person name="Andreopoulos B."/>
            <person name="Baker S."/>
            <person name="Barry K."/>
            <person name="Bills G."/>
            <person name="Bluhm B."/>
            <person name="Cannon C."/>
            <person name="Castanera R."/>
            <person name="Culley D."/>
            <person name="Daum C."/>
            <person name="Ezra D."/>
            <person name="Gonzalez J."/>
            <person name="Henrissat B."/>
            <person name="Kuo A."/>
            <person name="Liang C."/>
            <person name="Lipzen A."/>
            <person name="Lutzoni F."/>
            <person name="Magnuson J."/>
            <person name="Mondo S."/>
            <person name="Nolan M."/>
            <person name="Ohm R."/>
            <person name="Pangilinan J."/>
            <person name="Park H.-J."/>
            <person name="Ramirez L."/>
            <person name="Alfaro M."/>
            <person name="Sun H."/>
            <person name="Tritt A."/>
            <person name="Yoshinaga Y."/>
            <person name="Zwiers L.-H."/>
            <person name="Turgeon B."/>
            <person name="Goodwin S."/>
            <person name="Spatafora J."/>
            <person name="Crous P."/>
            <person name="Grigoriev I."/>
        </authorList>
    </citation>
    <scope>NUCLEOTIDE SEQUENCE</scope>
    <source>
        <strain evidence="3">CBS 125425</strain>
    </source>
</reference>
<dbReference type="OrthoDB" id="3162439at2759"/>
<evidence type="ECO:0000259" key="2">
    <source>
        <dbReference type="Pfam" id="PF09994"/>
    </source>
</evidence>
<feature type="domain" description="T6SS Phospholipase effector Tle1-like catalytic" evidence="2">
    <location>
        <begin position="15"/>
        <end position="375"/>
    </location>
</feature>
<dbReference type="AlphaFoldDB" id="A0A9P4V740"/>
<organism evidence="3 4">
    <name type="scientific">Polyplosphaeria fusca</name>
    <dbReference type="NCBI Taxonomy" id="682080"/>
    <lineage>
        <taxon>Eukaryota</taxon>
        <taxon>Fungi</taxon>
        <taxon>Dikarya</taxon>
        <taxon>Ascomycota</taxon>
        <taxon>Pezizomycotina</taxon>
        <taxon>Dothideomycetes</taxon>
        <taxon>Pleosporomycetidae</taxon>
        <taxon>Pleosporales</taxon>
        <taxon>Tetraplosphaeriaceae</taxon>
        <taxon>Polyplosphaeria</taxon>
    </lineage>
</organism>
<feature type="region of interest" description="Disordered" evidence="1">
    <location>
        <begin position="622"/>
        <end position="644"/>
    </location>
</feature>
<accession>A0A9P4V740</accession>
<evidence type="ECO:0000256" key="1">
    <source>
        <dbReference type="SAM" id="MobiDB-lite"/>
    </source>
</evidence>
<dbReference type="PANTHER" id="PTHR33840:SF2">
    <property type="entry name" value="TLE1 PHOSPHOLIPASE DOMAIN-CONTAINING PROTEIN"/>
    <property type="match status" value="1"/>
</dbReference>
<dbReference type="EMBL" id="ML996100">
    <property type="protein sequence ID" value="KAF2740474.1"/>
    <property type="molecule type" value="Genomic_DNA"/>
</dbReference>
<dbReference type="PANTHER" id="PTHR33840">
    <property type="match status" value="1"/>
</dbReference>
<feature type="compositionally biased region" description="Basic and acidic residues" evidence="1">
    <location>
        <begin position="291"/>
        <end position="306"/>
    </location>
</feature>